<feature type="compositionally biased region" description="Polar residues" evidence="1">
    <location>
        <begin position="34"/>
        <end position="62"/>
    </location>
</feature>
<evidence type="ECO:0000259" key="2">
    <source>
        <dbReference type="Pfam" id="PF00144"/>
    </source>
</evidence>
<dbReference type="InterPro" id="IPR050491">
    <property type="entry name" value="AmpC-like"/>
</dbReference>
<dbReference type="PANTHER" id="PTHR46825:SF9">
    <property type="entry name" value="BETA-LACTAMASE-RELATED DOMAIN-CONTAINING PROTEIN"/>
    <property type="match status" value="1"/>
</dbReference>
<dbReference type="InterPro" id="IPR012338">
    <property type="entry name" value="Beta-lactam/transpept-like"/>
</dbReference>
<dbReference type="Pfam" id="PF00144">
    <property type="entry name" value="Beta-lactamase"/>
    <property type="match status" value="1"/>
</dbReference>
<evidence type="ECO:0000313" key="3">
    <source>
        <dbReference type="EMBL" id="SVA18893.1"/>
    </source>
</evidence>
<dbReference type="InterPro" id="IPR001466">
    <property type="entry name" value="Beta-lactam-related"/>
</dbReference>
<accession>A0A381TXK7</accession>
<organism evidence="3">
    <name type="scientific">marine metagenome</name>
    <dbReference type="NCBI Taxonomy" id="408172"/>
    <lineage>
        <taxon>unclassified sequences</taxon>
        <taxon>metagenomes</taxon>
        <taxon>ecological metagenomes</taxon>
    </lineage>
</organism>
<dbReference type="Gene3D" id="3.40.710.10">
    <property type="entry name" value="DD-peptidase/beta-lactamase superfamily"/>
    <property type="match status" value="1"/>
</dbReference>
<dbReference type="SUPFAM" id="SSF56601">
    <property type="entry name" value="beta-lactamase/transpeptidase-like"/>
    <property type="match status" value="1"/>
</dbReference>
<gene>
    <name evidence="3" type="ORF">METZ01_LOCUS71747</name>
</gene>
<name>A0A381TXK7_9ZZZZ</name>
<proteinExistence type="predicted"/>
<feature type="domain" description="Beta-lactamase-related" evidence="2">
    <location>
        <begin position="160"/>
        <end position="497"/>
    </location>
</feature>
<dbReference type="EMBL" id="UINC01005074">
    <property type="protein sequence ID" value="SVA18893.1"/>
    <property type="molecule type" value="Genomic_DNA"/>
</dbReference>
<protein>
    <recommendedName>
        <fullName evidence="2">Beta-lactamase-related domain-containing protein</fullName>
    </recommendedName>
</protein>
<dbReference type="PROSITE" id="PS51257">
    <property type="entry name" value="PROKAR_LIPOPROTEIN"/>
    <property type="match status" value="1"/>
</dbReference>
<dbReference type="PANTHER" id="PTHR46825">
    <property type="entry name" value="D-ALANYL-D-ALANINE-CARBOXYPEPTIDASE/ENDOPEPTIDASE AMPH"/>
    <property type="match status" value="1"/>
</dbReference>
<reference evidence="3" key="1">
    <citation type="submission" date="2018-05" db="EMBL/GenBank/DDBJ databases">
        <authorList>
            <person name="Lanie J.A."/>
            <person name="Ng W.-L."/>
            <person name="Kazmierczak K.M."/>
            <person name="Andrzejewski T.M."/>
            <person name="Davidsen T.M."/>
            <person name="Wayne K.J."/>
            <person name="Tettelin H."/>
            <person name="Glass J.I."/>
            <person name="Rusch D."/>
            <person name="Podicherti R."/>
            <person name="Tsui H.-C.T."/>
            <person name="Winkler M.E."/>
        </authorList>
    </citation>
    <scope>NUCLEOTIDE SEQUENCE</scope>
</reference>
<sequence length="529" mass="55789">MANKSEITAGHIRSIRLVIGLSLVFLATACGSNSGSPGSLPTLGQTPIAKTSNSNPQTQSPKLTIRPTIQVKALPTAAPTATIAKAPTPTTTATVAPTVAPTLTMTPAPMSTVAPTPTMTPALVPTVAPVPEIRTVTPDFSAPTSYPGFSETLNSAFSKALEEEFEAATQKMGISAAVYQNGLLWTQALGWANESTPMTTTTPLRLMSASRTFVGALVLSQIEDGLYGLNDRLATLLADHSGYQSSDTSQIPDATVEELLTMTAGIIDVPMQGIGPYMLMTSPSWEKSDLLGLMNKPHDPAGAFRYGNDNSYLLGLIAEHLSGRGLNELYQSELLEPLSLKAALLPEIEIPSGIATPYGDRSQYGGSGGFGDLSQIPMYSKIPFNEADSRVSWPGASAVSTAENMARWAYELYSSKGSAITPEVRSQQIGSFRPETISLAAAPQKYGFHIAQKEHLLSDGTYVATYGHPGGGAGYASALFYAPSLDLAVSILSNTDLGNLLGTCASYAEHWLGPFDCITRKFLSAVADQ</sequence>
<feature type="region of interest" description="Disordered" evidence="1">
    <location>
        <begin position="34"/>
        <end position="64"/>
    </location>
</feature>
<evidence type="ECO:0000256" key="1">
    <source>
        <dbReference type="SAM" id="MobiDB-lite"/>
    </source>
</evidence>
<dbReference type="AlphaFoldDB" id="A0A381TXK7"/>